<name>A0A547PDL6_9SPHN</name>
<protein>
    <recommendedName>
        <fullName evidence="4">Autotransporter domain-containing protein</fullName>
    </recommendedName>
</protein>
<dbReference type="EMBL" id="VHJK01000001">
    <property type="protein sequence ID" value="TRD12232.1"/>
    <property type="molecule type" value="Genomic_DNA"/>
</dbReference>
<gene>
    <name evidence="2" type="ORF">FGU71_10405</name>
</gene>
<keyword evidence="3" id="KW-1185">Reference proteome</keyword>
<feature type="compositionally biased region" description="Low complexity" evidence="1">
    <location>
        <begin position="119"/>
        <end position="132"/>
    </location>
</feature>
<feature type="compositionally biased region" description="Polar residues" evidence="1">
    <location>
        <begin position="148"/>
        <end position="161"/>
    </location>
</feature>
<dbReference type="OrthoDB" id="7399793at2"/>
<evidence type="ECO:0000256" key="1">
    <source>
        <dbReference type="SAM" id="MobiDB-lite"/>
    </source>
</evidence>
<evidence type="ECO:0000313" key="2">
    <source>
        <dbReference type="EMBL" id="TRD12232.1"/>
    </source>
</evidence>
<feature type="compositionally biased region" description="Acidic residues" evidence="1">
    <location>
        <begin position="4473"/>
        <end position="4491"/>
    </location>
</feature>
<reference evidence="2 3" key="1">
    <citation type="submission" date="2019-06" db="EMBL/GenBank/DDBJ databases">
        <title>Erythrobacter insulae sp. nov., isolated from a tidal flat.</title>
        <authorList>
            <person name="Yoon J.-H."/>
        </authorList>
    </citation>
    <scope>NUCLEOTIDE SEQUENCE [LARGE SCALE GENOMIC DNA]</scope>
    <source>
        <strain evidence="2 3">JBTF-M21</strain>
    </source>
</reference>
<dbReference type="InterPro" id="IPR012334">
    <property type="entry name" value="Pectin_lyas_fold"/>
</dbReference>
<feature type="region of interest" description="Disordered" evidence="1">
    <location>
        <begin position="1"/>
        <end position="23"/>
    </location>
</feature>
<organism evidence="2 3">
    <name type="scientific">Erythrobacter insulae</name>
    <dbReference type="NCBI Taxonomy" id="2584124"/>
    <lineage>
        <taxon>Bacteria</taxon>
        <taxon>Pseudomonadati</taxon>
        <taxon>Pseudomonadota</taxon>
        <taxon>Alphaproteobacteria</taxon>
        <taxon>Sphingomonadales</taxon>
        <taxon>Erythrobacteraceae</taxon>
        <taxon>Erythrobacter/Porphyrobacter group</taxon>
        <taxon>Erythrobacter</taxon>
    </lineage>
</organism>
<feature type="region of interest" description="Disordered" evidence="1">
    <location>
        <begin position="4449"/>
        <end position="4491"/>
    </location>
</feature>
<feature type="compositionally biased region" description="Polar residues" evidence="1">
    <location>
        <begin position="1"/>
        <end position="10"/>
    </location>
</feature>
<evidence type="ECO:0000313" key="3">
    <source>
        <dbReference type="Proteomes" id="UP000316343"/>
    </source>
</evidence>
<feature type="region of interest" description="Disordered" evidence="1">
    <location>
        <begin position="119"/>
        <end position="161"/>
    </location>
</feature>
<dbReference type="RefSeq" id="WP_142788505.1">
    <property type="nucleotide sequence ID" value="NZ_VHJK01000001.1"/>
</dbReference>
<sequence length="4491" mass="433564">MMNAKNSAAQNVRKVTEGTHATRRKRWLGSGSILAAAIAMTATLSDPAAAQSGPVMSSRVTMDQPMARSAPATVQQLNALANRPNAGQPPVQTRTLPTPIATERMMIERGVTLSAPALPQAESAPPSQPAELNIQPTGIASASGPVTAASSTPATLPGDTNTTGINVLAEANYFAGEVDFIPGAAVDIVNIFVNEAIINWTTNAAGSVGNTVDFLPAGGNLLFTSDLSNYTVLNRIFTPGLDSAIRIDGNITSNALSGSRGGNIWFYSPGGIIVGSTATFDIGSLILTSSELSAITGIVDFAGVAEPNTAVIIEGGASIDALNDVLILAPRIEQGGTVRAGDKIGYVGAEEARVTFAEGLFEVLVTVGTSDENGIVHTGSSGGPTLVDDQNRGISFFVQGQDAAVNMLVGGNIGYDDASVATASNGVIFLEAGDGSVANSGNITLGAGNYNSDLFVGATGAISIAADGQGSDINFGSIDQNVNVSAFAEQQISIAATSGANIAANGNFSATAGDGPNGGIINLTVDDAGRDDAVSISGLIVEGDLRLRVDANGINDTAPTGVGGDAVGGTININVSQGGELISGAELELFAGAQAGYGGFQAGSATAGTINLTLDGQNSSIEAATFISLTATADAAEDPFGSFSPVPPQIGSDSLGGTANLNLNGGLISAPSLGIVVDAVATAGSQGAATPPNDATGGTVTINNAANLDLQFLGVSTDAAGAAGGRGNFFEDGSVGGTGTGGTIILNSTVDIPNVIDLFLTARGTGGDGGEGGFSGAGGAGGAGQGGDITFTIGGAGALLGNAADVFIDTGAAGGAGGVGGTEASLTDSGDGGAGGTATGGTSAFIIAGTGATFTYNSDEFALRSDAIGGAGGAGAFNFSGLSAGTGGAGGDGTGGTVSVEAQTGATLDLTGFSGFFSLFASGNGGTGGVGGGIDMGSGGIAGNGGAGGSGVGGSPLLIAAGGTISSPDLINLSAGGSGGTGGIGGDDGLTVIGAQGNGGSGVGGTPSILTFDGSPGIISLGDVSIDASAFGGAGTVTGTTTGGQISIIDGSADPAGLITMASLFVTTSGVAAPASGPSLIIESDSGPITVTGNVSADVTGDIAFNFDGDGQFVVGNNADLIAGGDITAAHLNNASGVISISVGNDFTASAGGDFAAGDATIIDATREVSITAQNIAFDRIVAGNDNIFDAGEFALTLNATNGSITSGSIGSLTSLSGVDLDATQAINVGDILVNDGQILIDAGTTLNAGTVRVTQGGGVSVESVVINSGGDMVLGDTRAQDNLTITSGGSLTTGSLTGVGVVATATGAVDVGDVSNFSGVANGQNIVISGASIAIDSAVANTSAGNAVTLTATSGDITIGTVDANGSLTVDAPGNVNFGDLAALGVFITSGANVTGTFASSDRAINSGSPRDVQITATGDVSVSSFSTVNDVEITAASFATDAITTGFNINGVASDVIIDVAGLTDIGQADIQGDLIVTAAEILLGTIGVAGTTDLVSTVGDIGITDLTTDQDILISSAAAANIGSLAKRGTDTIGNETFNVSAVTDIVVSGSIDGHDNIVLNAGGLIDAAQLIAFDNVTATAGTSIDIAAITTTDTGDVSLTGPTISLGNSTIDGTLTANAAGGNLTIGDVTTTGAIDLDATGIVSFGVITTGGSINANGGSGILGGSALKTGTDSLGNESMTFISGGDITLSGTIDTHDNIVIDAGGTVDANLLQAFDNITVTTTGLIDIADMVTTNTGNVILTGGSVIVTDATVNGSFAATSTIGAIAFNGTVSPDNGLSANSATDITFATLDITNGLLELIAAGDISGVNAINSAPAGSGGSDSTVLTAGGNITLTGIAQSVDDSVTLNAGGNLTVAAIDAADTLSAIATGAVQVGTATTANSGSVSTFRGTSVALDNGQLAGFLVLDATAGNVDSIGVISSGNQTSVDATGVVSLNSLTANGLTNITAGSGVDSGDISVTSGSLTITATGGNTVVNDVSSAGNLNLNITGNLTTGALSSNSVSPGLSVTVSGDADIGSATSNVSSLALLDINVGGALSGGDFTGGGVTTLDATSINVGAVESVNAQITLTSSVGEITTGDLTSGLTTAVNSATTATLGNVLAGASFSLTTPGDAQMGDLDANASANFDIGGNLIAGNLIARATSPGFDMTVGGNATVGSIVSNGLLLVDVAGDLIGTDFTGAALTDISGASVTLNSLTNGNITSIASTIGNVTIEALDISSNLTITAAAISDIGDVITTGSATIGGASVILDTGDVTNTLTLNAASGDIAGTGAIAVGGLIDLDAAGNIGFGSLDAGAAFTANAGGDIAFNSASAVSTLTFVAGADIIFSALSGDNTVSLDAAGAIVGGDVTTDQLTSSSSFTAGTSVTLGDVTTRILTVNAGTDITLGAVDALGRDIRGIAIDLTAAGNVDFASLTSGRGIDIGSATISGGDIVSDNGVTIAAEVLDLGNVSVTELGPVTIESTAGDLSIGNVESNTFGISLTSAAALTAGDLTVNGTANSSDITVTSLGNATIGDATAGNQLSLDVTGNLVAGNLVSNVISPGTVVTVGGDAAIASFDALLGPATFTIGGALSGGTLASDGVLTLNAASIDVAGAISRTQSVIAAATTGDATIGNAQANFDISVTANNGTPTLGSFTAGDDISLTGSSVTLGAGNIVGNLTLTSLNADVTLLLDGAESITVGGQTILDAAGDIVVTHTNNAAGTLSLDVIGNINALANGSIDASAGSILSGFEVFLLASGSIGVDDVRAIPGIIIEGGGSVTVNNASATGPQGVSNIRGISISAGRDPFAASVLSFDNFADATITGTVDSYGDVAVRAGGAAIFATGSATRANDRIFVETGDDIIVETGATLTSAINPLFAPDPSLPFNGAGAIELNAGGVIDLLSVPATPIASLVIDGTLNANTGAVIASANAIDGLDGMIMASSIALDINDAPGAGGFQDNDAGLLSASCLEGNICLGNIMADNVIEIGQNSNNNVIQLIIQQGAVNANDIRITTRNDIVMGTDGIATTLNASNSFRVRSLIGDIDLRDAAITSNEIAIDAAGSLLGSAILSSTADVGITVGQDLNAAQIFTGGQLTEVDTIGGDLESFFDVPGSIDVGLLSVGSGDVNITAGNIARIGSLIVPASDVSISAGILAQLDLTDSANNVALDGGAVVLGDITAANNVSVVSSSTADFTSVNAGNDIDILAAASANGGDLTAFGAVQVDAQLIALGAVDADTIDLSSAGDILFDSLLSPSGITLAATGGTIGANTGPGDIDSGGAVSLSAQTISIGNIDASGGVNAITSAGALSVGDITNTAIGSQISLVAGGAAGDLSAGILTTNRGDILLNGGRDVALVSAANSTGIPTAGSIAILAGGDVTVAGTLNAGEDVAIRSIGSTSLAAVFAGDDIAVDAGGDIALVEAATSGAGIDLFALSFNDANAGQPGSIAFAAETLTGSNINLASGADVVATGTLNAANAITVSAAGTPVIGNAISAGDTSVSGSSINFNNGSVGGDLTLTANAGDIDGSGMVSVAGGIALDASGGIGFGTLVSQNGDFTASSGGDIIFDAIDSSQSVALQAGGRINGDRIDAVTAINLGAAGSIFIDHAETDADFTAIAGGNVTTGLNSIITGGNIFIVGDVVDLGNSTAGGFIDVIGSQIDFVNLIAGSTVTLLTTLSSPVGIPGTGNLNITGTNITAGTGPSSLEAAGSISVSGATDILGSLSMDASGDIAFGTADVQGGDFTATAGGAIDLVSADAGGNIDFFAGLALTATGDIAGASGVSLESSDGSVTGANIVSGGDVDIRAATTATFSDISVDASQVTIVAGSNVTLNDILAANEINITSGGTLIFNDLQSAFSVILDSQQATLGQTIDAGSVITIDAGAGGVSIGDASAGTAMTITATDQIDAGTLTAASDILLQSIEGGDITASTIAGGADVRIFTGGSATVAALNAAQGGAGGDILVQADSGITIQTLTGVTATLEASGGDVAVTDDAALTGLVSADGQSVLLRSNGDLAAAANATAGDITIEVSGDLTTEGIFADGDIFLQSGGSTTLNASASSGTPGAGLPSGVQGVQQITTINGGDITITAAADILINSLVDAAGTLSMTADNLIQIDAVAVGNVIETLSADIAIGTGGALGQSDRTTEISIATLGDIQLGGAAGTSMGFELDNDEFSRVHSGGDLIIAAIGVTTGDGNINIGDLDVQVAQGTGTLNDGNIANFGGLLLEADNDVNLTGGLIVTGATPDNFLAIDALNLITIDAETATLQVADGNGAPAGSIGLSANAIIAAGSADIADIPGLSFADAEALLALAPAIARPDGYIIGSDITFNVDSGVFIANSGAGTGFDDRRGIVANTLTVSSMNPDVGIVINGVIDTATGIDAVGLVGVPGTFDQLSTINGCLLIDPASCVAVISPPIDSIGPEGGPIRDLIDDQVEKESPVVETVSTILVEMREDPEQQQDPLLDEPVTGAGNEDFWFGEEEQQTEDEEELEPAE</sequence>
<proteinExistence type="predicted"/>
<accession>A0A547PDL6</accession>
<evidence type="ECO:0008006" key="4">
    <source>
        <dbReference type="Google" id="ProtNLM"/>
    </source>
</evidence>
<dbReference type="Gene3D" id="2.160.20.10">
    <property type="entry name" value="Single-stranded right-handed beta-helix, Pectin lyase-like"/>
    <property type="match status" value="1"/>
</dbReference>
<comment type="caution">
    <text evidence="2">The sequence shown here is derived from an EMBL/GenBank/DDBJ whole genome shotgun (WGS) entry which is preliminary data.</text>
</comment>
<dbReference type="Proteomes" id="UP000316343">
    <property type="component" value="Unassembled WGS sequence"/>
</dbReference>